<feature type="compositionally biased region" description="Low complexity" evidence="1">
    <location>
        <begin position="41"/>
        <end position="60"/>
    </location>
</feature>
<comment type="caution">
    <text evidence="2">The sequence shown here is derived from an EMBL/GenBank/DDBJ whole genome shotgun (WGS) entry which is preliminary data.</text>
</comment>
<evidence type="ECO:0000313" key="3">
    <source>
        <dbReference type="Proteomes" id="UP000827092"/>
    </source>
</evidence>
<keyword evidence="3" id="KW-1185">Reference proteome</keyword>
<dbReference type="PANTHER" id="PTHR45775:SF6">
    <property type="entry name" value="RAD, GEM_KIR FAMILY MEMBER 2, ISOFORM C"/>
    <property type="match status" value="1"/>
</dbReference>
<gene>
    <name evidence="2" type="ORF">JTE90_028872</name>
</gene>
<dbReference type="EMBL" id="JAFNEN010000568">
    <property type="protein sequence ID" value="KAG8180325.1"/>
    <property type="molecule type" value="Genomic_DNA"/>
</dbReference>
<feature type="region of interest" description="Disordered" evidence="1">
    <location>
        <begin position="29"/>
        <end position="65"/>
    </location>
</feature>
<dbReference type="InterPro" id="IPR027417">
    <property type="entry name" value="P-loop_NTPase"/>
</dbReference>
<feature type="compositionally biased region" description="Polar residues" evidence="1">
    <location>
        <begin position="84"/>
        <end position="93"/>
    </location>
</feature>
<evidence type="ECO:0000256" key="1">
    <source>
        <dbReference type="SAM" id="MobiDB-lite"/>
    </source>
</evidence>
<dbReference type="GO" id="GO:0005886">
    <property type="term" value="C:plasma membrane"/>
    <property type="evidence" value="ECO:0007669"/>
    <property type="project" value="TreeGrafter"/>
</dbReference>
<reference evidence="2 3" key="1">
    <citation type="journal article" date="2022" name="Nat. Ecol. Evol.">
        <title>A masculinizing supergene underlies an exaggerated male reproductive morph in a spider.</title>
        <authorList>
            <person name="Hendrickx F."/>
            <person name="De Corte Z."/>
            <person name="Sonet G."/>
            <person name="Van Belleghem S.M."/>
            <person name="Kostlbacher S."/>
            <person name="Vangestel C."/>
        </authorList>
    </citation>
    <scope>NUCLEOTIDE SEQUENCE [LARGE SCALE GENOMIC DNA]</scope>
    <source>
        <strain evidence="2">W744_W776</strain>
    </source>
</reference>
<name>A0AAV6U8N1_9ARAC</name>
<organism evidence="2 3">
    <name type="scientific">Oedothorax gibbosus</name>
    <dbReference type="NCBI Taxonomy" id="931172"/>
    <lineage>
        <taxon>Eukaryota</taxon>
        <taxon>Metazoa</taxon>
        <taxon>Ecdysozoa</taxon>
        <taxon>Arthropoda</taxon>
        <taxon>Chelicerata</taxon>
        <taxon>Arachnida</taxon>
        <taxon>Araneae</taxon>
        <taxon>Araneomorphae</taxon>
        <taxon>Entelegynae</taxon>
        <taxon>Araneoidea</taxon>
        <taxon>Linyphiidae</taxon>
        <taxon>Erigoninae</taxon>
        <taxon>Oedothorax</taxon>
    </lineage>
</organism>
<dbReference type="Proteomes" id="UP000827092">
    <property type="component" value="Unassembled WGS sequence"/>
</dbReference>
<dbReference type="InterPro" id="IPR051641">
    <property type="entry name" value="RGK_GTP-binding_reg"/>
</dbReference>
<proteinExistence type="predicted"/>
<dbReference type="GO" id="GO:0005246">
    <property type="term" value="F:calcium channel regulator activity"/>
    <property type="evidence" value="ECO:0007669"/>
    <property type="project" value="TreeGrafter"/>
</dbReference>
<dbReference type="SUPFAM" id="SSF52540">
    <property type="entry name" value="P-loop containing nucleoside triphosphate hydrolases"/>
    <property type="match status" value="1"/>
</dbReference>
<feature type="compositionally biased region" description="Basic and acidic residues" evidence="1">
    <location>
        <begin position="167"/>
        <end position="177"/>
    </location>
</feature>
<feature type="region of interest" description="Disordered" evidence="1">
    <location>
        <begin position="82"/>
        <end position="102"/>
    </location>
</feature>
<evidence type="ECO:0000313" key="2">
    <source>
        <dbReference type="EMBL" id="KAG8180325.1"/>
    </source>
</evidence>
<dbReference type="AlphaFoldDB" id="A0AAV6U8N1"/>
<accession>A0AAV6U8N1</accession>
<sequence>MALHITHVHSPSDCDFCNRRTVGQSVPDLTMSLYGTSPTNRSLAPSPRRMPSLSPSRTPRGGPRVRLSRQHRLNMNASLELLSRRQTPRQSAEMSPKRTSEDLQEMPFRRRVYTMPTSRPLGMTSEASDLYRLRSFSVTNRGSVLNLGDLMCFRSRSDFSATTSGEEGSRSSLDFRSRASSSGSMAHSDVPHYKVLVMGEEGVGKTSLIAQFMTSEYLTVRNALSNECHGE</sequence>
<dbReference type="PANTHER" id="PTHR45775">
    <property type="entry name" value="RAD, GEM/KIR FAMILY MEMBER 2, ISOFORM C"/>
    <property type="match status" value="1"/>
</dbReference>
<protein>
    <submittedName>
        <fullName evidence="2">Uncharacterized protein</fullName>
    </submittedName>
</protein>
<dbReference type="Gene3D" id="3.40.50.300">
    <property type="entry name" value="P-loop containing nucleotide triphosphate hydrolases"/>
    <property type="match status" value="1"/>
</dbReference>
<feature type="region of interest" description="Disordered" evidence="1">
    <location>
        <begin position="160"/>
        <end position="187"/>
    </location>
</feature>
<dbReference type="GO" id="GO:0005525">
    <property type="term" value="F:GTP binding"/>
    <property type="evidence" value="ECO:0007669"/>
    <property type="project" value="TreeGrafter"/>
</dbReference>